<feature type="domain" description="Mur ligase central" evidence="5">
    <location>
        <begin position="31"/>
        <end position="76"/>
    </location>
</feature>
<sequence>MHDFLKKCIVFILTWEARAVLTRYKPRIIAVTGSVGKTTTKEAIYVALSRDLYVRKSQKSMNSEIGVPLTILGLENAWNSPFKWLLNILRGLWLVVAWHSYPAWLVLEVGADRPGDIKRIARWLRPDVAVLTGVPEIPAHVEYFPSPEALVKEKRMLAEYLKPGGKLVLNGDDIRLREIRSDFRGATVTFGEGGENDFFSSHDEIIYQDHIPAGMHFRMDHAGSSVPVTIYGSLGYPRIYAALAAFAVGDCIGVDSISIATALSGWAPPPGRVRLLRGIKGSTIIDDTYNSSPSAALAALDILKEVGTGKRRIAVLGDMLELGKYSHEAHRQVGERAAKCADMLITVGFRARALAEAALDAGMKEKNIRQYELHEAERAGKELEAELREGDLVLVKGSQSMRMERTVLEIMAEPQRAADLLVRMDSDWLTR</sequence>
<dbReference type="GO" id="GO:0016881">
    <property type="term" value="F:acid-amino acid ligase activity"/>
    <property type="evidence" value="ECO:0007669"/>
    <property type="project" value="InterPro"/>
</dbReference>
<evidence type="ECO:0008006" key="8">
    <source>
        <dbReference type="Google" id="ProtNLM"/>
    </source>
</evidence>
<evidence type="ECO:0000256" key="3">
    <source>
        <dbReference type="ARBA" id="ARBA00022840"/>
    </source>
</evidence>
<keyword evidence="3" id="KW-0067">ATP-binding</keyword>
<dbReference type="GO" id="GO:0005524">
    <property type="term" value="F:ATP binding"/>
    <property type="evidence" value="ECO:0007669"/>
    <property type="project" value="UniProtKB-KW"/>
</dbReference>
<dbReference type="InterPro" id="IPR036565">
    <property type="entry name" value="Mur-like_cat_sf"/>
</dbReference>
<dbReference type="InterPro" id="IPR004101">
    <property type="entry name" value="Mur_ligase_C"/>
</dbReference>
<dbReference type="Pfam" id="PF02875">
    <property type="entry name" value="Mur_ligase_C"/>
    <property type="match status" value="1"/>
</dbReference>
<evidence type="ECO:0000313" key="6">
    <source>
        <dbReference type="EMBL" id="OGG70679.1"/>
    </source>
</evidence>
<evidence type="ECO:0000256" key="1">
    <source>
        <dbReference type="ARBA" id="ARBA00022598"/>
    </source>
</evidence>
<dbReference type="Gene3D" id="3.90.190.20">
    <property type="entry name" value="Mur ligase, C-terminal domain"/>
    <property type="match status" value="1"/>
</dbReference>
<dbReference type="SUPFAM" id="SSF53623">
    <property type="entry name" value="MurD-like peptide ligases, catalytic domain"/>
    <property type="match status" value="1"/>
</dbReference>
<dbReference type="InterPro" id="IPR051046">
    <property type="entry name" value="MurCDEF_CellWall_CoF430Synth"/>
</dbReference>
<evidence type="ECO:0000259" key="4">
    <source>
        <dbReference type="Pfam" id="PF02875"/>
    </source>
</evidence>
<dbReference type="AlphaFoldDB" id="A0A1F6EAI4"/>
<gene>
    <name evidence="6" type="ORF">A3C20_04105</name>
</gene>
<proteinExistence type="predicted"/>
<dbReference type="InterPro" id="IPR036615">
    <property type="entry name" value="Mur_ligase_C_dom_sf"/>
</dbReference>
<dbReference type="Proteomes" id="UP000176914">
    <property type="component" value="Unassembled WGS sequence"/>
</dbReference>
<evidence type="ECO:0000256" key="2">
    <source>
        <dbReference type="ARBA" id="ARBA00022741"/>
    </source>
</evidence>
<dbReference type="SUPFAM" id="SSF53244">
    <property type="entry name" value="MurD-like peptide ligases, peptide-binding domain"/>
    <property type="match status" value="1"/>
</dbReference>
<accession>A0A1F6EAI4</accession>
<feature type="domain" description="Mur ligase C-terminal" evidence="4">
    <location>
        <begin position="271"/>
        <end position="398"/>
    </location>
</feature>
<evidence type="ECO:0000313" key="7">
    <source>
        <dbReference type="Proteomes" id="UP000176914"/>
    </source>
</evidence>
<name>A0A1F6EAI4_9BACT</name>
<dbReference type="InterPro" id="IPR013221">
    <property type="entry name" value="Mur_ligase_cen"/>
</dbReference>
<protein>
    <recommendedName>
        <fullName evidence="8">UDP-N-acetylmuramoyl-tripeptide--D-alanyl-D-alanine ligase</fullName>
    </recommendedName>
</protein>
<dbReference type="PANTHER" id="PTHR43024">
    <property type="entry name" value="UDP-N-ACETYLMURAMOYL-TRIPEPTIDE--D-ALANYL-D-ALANINE LIGASE"/>
    <property type="match status" value="1"/>
</dbReference>
<keyword evidence="2" id="KW-0547">Nucleotide-binding</keyword>
<organism evidence="6 7">
    <name type="scientific">Candidatus Kaiserbacteria bacterium RIFCSPHIGHO2_02_FULL_55_25</name>
    <dbReference type="NCBI Taxonomy" id="1798498"/>
    <lineage>
        <taxon>Bacteria</taxon>
        <taxon>Candidatus Kaiseribacteriota</taxon>
    </lineage>
</organism>
<dbReference type="PANTHER" id="PTHR43024:SF1">
    <property type="entry name" value="UDP-N-ACETYLMURAMOYL-TRIPEPTIDE--D-ALANYL-D-ALANINE LIGASE"/>
    <property type="match status" value="1"/>
</dbReference>
<keyword evidence="1" id="KW-0436">Ligase</keyword>
<dbReference type="Pfam" id="PF08245">
    <property type="entry name" value="Mur_ligase_M"/>
    <property type="match status" value="2"/>
</dbReference>
<dbReference type="EMBL" id="MFLL01000001">
    <property type="protein sequence ID" value="OGG70679.1"/>
    <property type="molecule type" value="Genomic_DNA"/>
</dbReference>
<comment type="caution">
    <text evidence="6">The sequence shown here is derived from an EMBL/GenBank/DDBJ whole genome shotgun (WGS) entry which is preliminary data.</text>
</comment>
<dbReference type="Gene3D" id="3.40.1190.10">
    <property type="entry name" value="Mur-like, catalytic domain"/>
    <property type="match status" value="1"/>
</dbReference>
<evidence type="ECO:0000259" key="5">
    <source>
        <dbReference type="Pfam" id="PF08245"/>
    </source>
</evidence>
<reference evidence="6 7" key="1">
    <citation type="journal article" date="2016" name="Nat. Commun.">
        <title>Thousands of microbial genomes shed light on interconnected biogeochemical processes in an aquifer system.</title>
        <authorList>
            <person name="Anantharaman K."/>
            <person name="Brown C.T."/>
            <person name="Hug L.A."/>
            <person name="Sharon I."/>
            <person name="Castelle C.J."/>
            <person name="Probst A.J."/>
            <person name="Thomas B.C."/>
            <person name="Singh A."/>
            <person name="Wilkins M.J."/>
            <person name="Karaoz U."/>
            <person name="Brodie E.L."/>
            <person name="Williams K.H."/>
            <person name="Hubbard S.S."/>
            <person name="Banfield J.F."/>
        </authorList>
    </citation>
    <scope>NUCLEOTIDE SEQUENCE [LARGE SCALE GENOMIC DNA]</scope>
</reference>
<feature type="domain" description="Mur ligase central" evidence="5">
    <location>
        <begin position="105"/>
        <end position="248"/>
    </location>
</feature>